<organism evidence="3">
    <name type="scientific">Zooxanthella nutricula</name>
    <dbReference type="NCBI Taxonomy" id="1333877"/>
    <lineage>
        <taxon>Eukaryota</taxon>
        <taxon>Sar</taxon>
        <taxon>Alveolata</taxon>
        <taxon>Dinophyceae</taxon>
        <taxon>Peridiniales</taxon>
        <taxon>Peridiniales incertae sedis</taxon>
        <taxon>Zooxanthella</taxon>
    </lineage>
</organism>
<dbReference type="EMBL" id="HBGW01068978">
    <property type="protein sequence ID" value="CAD9618374.1"/>
    <property type="molecule type" value="Transcribed_RNA"/>
</dbReference>
<dbReference type="Pfam" id="PF00378">
    <property type="entry name" value="ECH_1"/>
    <property type="match status" value="2"/>
</dbReference>
<dbReference type="AlphaFoldDB" id="A0A7S2LWI6"/>
<proteinExistence type="inferred from homology"/>
<dbReference type="CDD" id="cd06558">
    <property type="entry name" value="crotonase-like"/>
    <property type="match status" value="1"/>
</dbReference>
<feature type="region of interest" description="Disordered" evidence="2">
    <location>
        <begin position="10"/>
        <end position="31"/>
    </location>
</feature>
<name>A0A7S2LWI6_9DINO</name>
<dbReference type="PANTHER" id="PTHR42964">
    <property type="entry name" value="ENOYL-COA HYDRATASE"/>
    <property type="match status" value="1"/>
</dbReference>
<reference evidence="3" key="1">
    <citation type="submission" date="2021-01" db="EMBL/GenBank/DDBJ databases">
        <authorList>
            <person name="Corre E."/>
            <person name="Pelletier E."/>
            <person name="Niang G."/>
            <person name="Scheremetjew M."/>
            <person name="Finn R."/>
            <person name="Kale V."/>
            <person name="Holt S."/>
            <person name="Cochrane G."/>
            <person name="Meng A."/>
            <person name="Brown T."/>
            <person name="Cohen L."/>
        </authorList>
    </citation>
    <scope>NUCLEOTIDE SEQUENCE</scope>
    <source>
        <strain evidence="3">RCC3387</strain>
    </source>
</reference>
<protein>
    <recommendedName>
        <fullName evidence="4">3-hydroxyisobutyryl-coenzyme A hydrolase</fullName>
    </recommendedName>
</protein>
<gene>
    <name evidence="3" type="ORF">BRAN1462_LOCUS43967</name>
</gene>
<evidence type="ECO:0000256" key="1">
    <source>
        <dbReference type="ARBA" id="ARBA00005254"/>
    </source>
</evidence>
<dbReference type="Gene3D" id="1.10.12.10">
    <property type="entry name" value="Lyase 2-enoyl-coa Hydratase, Chain A, domain 2"/>
    <property type="match status" value="1"/>
</dbReference>
<evidence type="ECO:0000256" key="2">
    <source>
        <dbReference type="SAM" id="MobiDB-lite"/>
    </source>
</evidence>
<dbReference type="PANTHER" id="PTHR42964:SF1">
    <property type="entry name" value="POLYKETIDE BIOSYNTHESIS ENOYL-COA HYDRATASE PKSH-RELATED"/>
    <property type="match status" value="1"/>
</dbReference>
<dbReference type="InterPro" id="IPR051683">
    <property type="entry name" value="Enoyl-CoA_Hydratase/Isomerase"/>
</dbReference>
<dbReference type="InterPro" id="IPR014748">
    <property type="entry name" value="Enoyl-CoA_hydra_C"/>
</dbReference>
<accession>A0A7S2LWI6</accession>
<dbReference type="Gene3D" id="3.90.226.10">
    <property type="entry name" value="2-enoyl-CoA Hydratase, Chain A, domain 1"/>
    <property type="match status" value="1"/>
</dbReference>
<evidence type="ECO:0008006" key="4">
    <source>
        <dbReference type="Google" id="ProtNLM"/>
    </source>
</evidence>
<dbReference type="SUPFAM" id="SSF52096">
    <property type="entry name" value="ClpP/crotonase"/>
    <property type="match status" value="1"/>
</dbReference>
<evidence type="ECO:0000313" key="3">
    <source>
        <dbReference type="EMBL" id="CAD9618374.1"/>
    </source>
</evidence>
<comment type="similarity">
    <text evidence="1">Belongs to the enoyl-CoA hydratase/isomerase family.</text>
</comment>
<sequence length="365" mass="39416">MADWDPFAIDDSAASAPAPPGTNGVASSKKAGGVSKTELDSIADMVYKHLKTLRPWSKIIDPNADLTWYHPSCSLEDWKHDQVKIEVGQGIAYVIFNRPNTNNELDAGIYAALADAMVCLHSRKDLRCVVFSGEGKMFSGGTDPKFDGNFVRHAQPARVERSLAQLKERAARAGATPDLGRLLQAKLWYTLALLPQFTIALVNGSAIGDAVGALACMDMVISVKSAYFSLPEVRSGLVQCGLAPYIVAKVGAGMAKYMLGSGRAFSVEEMRRAGLISEVVETVQEGHQKIAEICEVLTGCGPRSVEASKQLIFGVGGQPITERVMFFTAAMLAKVTVSDESKDGMVCVQMRKPKPWEEKPITPLH</sequence>
<dbReference type="InterPro" id="IPR029045">
    <property type="entry name" value="ClpP/crotonase-like_dom_sf"/>
</dbReference>
<dbReference type="InterPro" id="IPR001753">
    <property type="entry name" value="Enoyl-CoA_hydra/iso"/>
</dbReference>